<evidence type="ECO:0000313" key="4">
    <source>
        <dbReference type="EMBL" id="KAF7813044.1"/>
    </source>
</evidence>
<proteinExistence type="predicted"/>
<dbReference type="PANTHER" id="PTHR12064">
    <property type="entry name" value="METAL TRANSPORTER CNNM"/>
    <property type="match status" value="1"/>
</dbReference>
<evidence type="ECO:0000313" key="5">
    <source>
        <dbReference type="Proteomes" id="UP000634136"/>
    </source>
</evidence>
<dbReference type="InterPro" id="IPR045095">
    <property type="entry name" value="ACDP"/>
</dbReference>
<feature type="signal peptide" evidence="2">
    <location>
        <begin position="1"/>
        <end position="18"/>
    </location>
</feature>
<dbReference type="Pfam" id="PF01595">
    <property type="entry name" value="CNNM"/>
    <property type="match status" value="1"/>
</dbReference>
<dbReference type="EMBL" id="JAAIUW010000010">
    <property type="protein sequence ID" value="KAF7813044.1"/>
    <property type="molecule type" value="Genomic_DNA"/>
</dbReference>
<evidence type="ECO:0000256" key="1">
    <source>
        <dbReference type="PROSITE-ProRule" id="PRU01193"/>
    </source>
</evidence>
<organism evidence="4 5">
    <name type="scientific">Senna tora</name>
    <dbReference type="NCBI Taxonomy" id="362788"/>
    <lineage>
        <taxon>Eukaryota</taxon>
        <taxon>Viridiplantae</taxon>
        <taxon>Streptophyta</taxon>
        <taxon>Embryophyta</taxon>
        <taxon>Tracheophyta</taxon>
        <taxon>Spermatophyta</taxon>
        <taxon>Magnoliopsida</taxon>
        <taxon>eudicotyledons</taxon>
        <taxon>Gunneridae</taxon>
        <taxon>Pentapetalae</taxon>
        <taxon>rosids</taxon>
        <taxon>fabids</taxon>
        <taxon>Fabales</taxon>
        <taxon>Fabaceae</taxon>
        <taxon>Caesalpinioideae</taxon>
        <taxon>Cassia clade</taxon>
        <taxon>Senna</taxon>
    </lineage>
</organism>
<accession>A0A834TAD3</accession>
<dbReference type="GO" id="GO:0010960">
    <property type="term" value="P:magnesium ion homeostasis"/>
    <property type="evidence" value="ECO:0007669"/>
    <property type="project" value="InterPro"/>
</dbReference>
<comment type="caution">
    <text evidence="4">The sequence shown here is derived from an EMBL/GenBank/DDBJ whole genome shotgun (WGS) entry which is preliminary data.</text>
</comment>
<keyword evidence="1" id="KW-1133">Transmembrane helix</keyword>
<gene>
    <name evidence="4" type="ORF">G2W53_034020</name>
</gene>
<dbReference type="Proteomes" id="UP000634136">
    <property type="component" value="Unassembled WGS sequence"/>
</dbReference>
<feature type="chain" id="PRO_5032756843" evidence="2">
    <location>
        <begin position="19"/>
        <end position="93"/>
    </location>
</feature>
<sequence>MAHFLQFLLLIFFPISYPASKLLDWTLGKGESVLLRRSELKTFVDLHANEGKEENYLTCIISSAIDLTQKTAKDSMTPLSQIFSLDINYKLDM</sequence>
<keyword evidence="2" id="KW-0732">Signal</keyword>
<evidence type="ECO:0000259" key="3">
    <source>
        <dbReference type="PROSITE" id="PS51846"/>
    </source>
</evidence>
<dbReference type="AlphaFoldDB" id="A0A834TAD3"/>
<dbReference type="GO" id="GO:0016020">
    <property type="term" value="C:membrane"/>
    <property type="evidence" value="ECO:0007669"/>
    <property type="project" value="UniProtKB-UniRule"/>
</dbReference>
<dbReference type="PANTHER" id="PTHR12064:SF99">
    <property type="entry name" value="DUF21 DOMAIN PLANT PROTEIN"/>
    <property type="match status" value="1"/>
</dbReference>
<dbReference type="OrthoDB" id="1717521at2759"/>
<name>A0A834TAD3_9FABA</name>
<dbReference type="GO" id="GO:0005737">
    <property type="term" value="C:cytoplasm"/>
    <property type="evidence" value="ECO:0007669"/>
    <property type="project" value="TreeGrafter"/>
</dbReference>
<protein>
    <submittedName>
        <fullName evidence="4">DUF21 domain-containing protein</fullName>
    </submittedName>
</protein>
<dbReference type="InterPro" id="IPR002550">
    <property type="entry name" value="CNNM"/>
</dbReference>
<reference evidence="4" key="1">
    <citation type="submission" date="2020-09" db="EMBL/GenBank/DDBJ databases">
        <title>Genome-Enabled Discovery of Anthraquinone Biosynthesis in Senna tora.</title>
        <authorList>
            <person name="Kang S.-H."/>
            <person name="Pandey R.P."/>
            <person name="Lee C.-M."/>
            <person name="Sim J.-S."/>
            <person name="Jeong J.-T."/>
            <person name="Choi B.-S."/>
            <person name="Jung M."/>
            <person name="Ginzburg D."/>
            <person name="Zhao K."/>
            <person name="Won S.Y."/>
            <person name="Oh T.-J."/>
            <person name="Yu Y."/>
            <person name="Kim N.-H."/>
            <person name="Lee O.R."/>
            <person name="Lee T.-H."/>
            <person name="Bashyal P."/>
            <person name="Kim T.-S."/>
            <person name="Lee W.-H."/>
            <person name="Kawkins C."/>
            <person name="Kim C.-K."/>
            <person name="Kim J.S."/>
            <person name="Ahn B.O."/>
            <person name="Rhee S.Y."/>
            <person name="Sohng J.K."/>
        </authorList>
    </citation>
    <scope>NUCLEOTIDE SEQUENCE</scope>
    <source>
        <tissue evidence="4">Leaf</tissue>
    </source>
</reference>
<evidence type="ECO:0000256" key="2">
    <source>
        <dbReference type="SAM" id="SignalP"/>
    </source>
</evidence>
<keyword evidence="1" id="KW-0472">Membrane</keyword>
<dbReference type="Gene3D" id="3.10.580.10">
    <property type="entry name" value="CBS-domain"/>
    <property type="match status" value="1"/>
</dbReference>
<dbReference type="GO" id="GO:0030026">
    <property type="term" value="P:intracellular manganese ion homeostasis"/>
    <property type="evidence" value="ECO:0007669"/>
    <property type="project" value="TreeGrafter"/>
</dbReference>
<dbReference type="PROSITE" id="PS51846">
    <property type="entry name" value="CNNM"/>
    <property type="match status" value="1"/>
</dbReference>
<keyword evidence="1" id="KW-0812">Transmembrane</keyword>
<dbReference type="InterPro" id="IPR046342">
    <property type="entry name" value="CBS_dom_sf"/>
</dbReference>
<keyword evidence="5" id="KW-1185">Reference proteome</keyword>
<feature type="domain" description="CNNM transmembrane" evidence="3">
    <location>
        <begin position="1"/>
        <end position="57"/>
    </location>
</feature>